<dbReference type="InterPro" id="IPR035901">
    <property type="entry name" value="GIY-YIG_endonuc_sf"/>
</dbReference>
<dbReference type="Proteomes" id="UP001500433">
    <property type="component" value="Unassembled WGS sequence"/>
</dbReference>
<feature type="domain" description="GIY-YIG" evidence="1">
    <location>
        <begin position="1"/>
        <end position="77"/>
    </location>
</feature>
<proteinExistence type="predicted"/>
<dbReference type="InterPro" id="IPR000305">
    <property type="entry name" value="GIY-YIG_endonuc"/>
</dbReference>
<dbReference type="SUPFAM" id="SSF82771">
    <property type="entry name" value="GIY-YIG endonuclease"/>
    <property type="match status" value="1"/>
</dbReference>
<dbReference type="Gene3D" id="3.40.1440.10">
    <property type="entry name" value="GIY-YIG endonuclease"/>
    <property type="match status" value="1"/>
</dbReference>
<sequence>MNFVYILYSNLLDKFYVGEALDIQERIKQHNSGFYDSAYTKQASDWVLYYSIECCSREQARKIETHIKKMKSKTYIQNLKKYSEITKKLKNKYN</sequence>
<protein>
    <recommendedName>
        <fullName evidence="1">GIY-YIG domain-containing protein</fullName>
    </recommendedName>
</protein>
<dbReference type="PROSITE" id="PS50164">
    <property type="entry name" value="GIY_YIG"/>
    <property type="match status" value="1"/>
</dbReference>
<name>A0ABP9EZW8_9FLAO</name>
<comment type="caution">
    <text evidence="2">The sequence shown here is derived from an EMBL/GenBank/DDBJ whole genome shotgun (WGS) entry which is preliminary data.</text>
</comment>
<evidence type="ECO:0000259" key="1">
    <source>
        <dbReference type="PROSITE" id="PS50164"/>
    </source>
</evidence>
<evidence type="ECO:0000313" key="3">
    <source>
        <dbReference type="Proteomes" id="UP001500433"/>
    </source>
</evidence>
<accession>A0ABP9EZW8</accession>
<reference evidence="3" key="1">
    <citation type="journal article" date="2019" name="Int. J. Syst. Evol. Microbiol.">
        <title>The Global Catalogue of Microorganisms (GCM) 10K type strain sequencing project: providing services to taxonomists for standard genome sequencing and annotation.</title>
        <authorList>
            <consortium name="The Broad Institute Genomics Platform"/>
            <consortium name="The Broad Institute Genome Sequencing Center for Infectious Disease"/>
            <person name="Wu L."/>
            <person name="Ma J."/>
        </authorList>
    </citation>
    <scope>NUCLEOTIDE SEQUENCE [LARGE SCALE GENOMIC DNA]</scope>
    <source>
        <strain evidence="3">JCM 18274</strain>
    </source>
</reference>
<evidence type="ECO:0000313" key="2">
    <source>
        <dbReference type="EMBL" id="GAA4890467.1"/>
    </source>
</evidence>
<organism evidence="2 3">
    <name type="scientific">Flaviramulus aquimarinus</name>
    <dbReference type="NCBI Taxonomy" id="1170456"/>
    <lineage>
        <taxon>Bacteria</taxon>
        <taxon>Pseudomonadati</taxon>
        <taxon>Bacteroidota</taxon>
        <taxon>Flavobacteriia</taxon>
        <taxon>Flavobacteriales</taxon>
        <taxon>Flavobacteriaceae</taxon>
        <taxon>Flaviramulus</taxon>
    </lineage>
</organism>
<gene>
    <name evidence="2" type="ORF">GCM10023311_13350</name>
</gene>
<keyword evidence="3" id="KW-1185">Reference proteome</keyword>
<dbReference type="Pfam" id="PF01541">
    <property type="entry name" value="GIY-YIG"/>
    <property type="match status" value="1"/>
</dbReference>
<dbReference type="RefSeq" id="WP_345273301.1">
    <property type="nucleotide sequence ID" value="NZ_BAABJH010000001.1"/>
</dbReference>
<dbReference type="EMBL" id="BAABJH010000001">
    <property type="protein sequence ID" value="GAA4890467.1"/>
    <property type="molecule type" value="Genomic_DNA"/>
</dbReference>